<feature type="region of interest" description="Disordered" evidence="1">
    <location>
        <begin position="43"/>
        <end position="69"/>
    </location>
</feature>
<feature type="region of interest" description="Disordered" evidence="1">
    <location>
        <begin position="422"/>
        <end position="453"/>
    </location>
</feature>
<evidence type="ECO:0000256" key="1">
    <source>
        <dbReference type="SAM" id="MobiDB-lite"/>
    </source>
</evidence>
<dbReference type="Proteomes" id="UP001642483">
    <property type="component" value="Unassembled WGS sequence"/>
</dbReference>
<reference evidence="2 3" key="1">
    <citation type="submission" date="2024-02" db="EMBL/GenBank/DDBJ databases">
        <authorList>
            <person name="Daric V."/>
            <person name="Darras S."/>
        </authorList>
    </citation>
    <scope>NUCLEOTIDE SEQUENCE [LARGE SCALE GENOMIC DNA]</scope>
</reference>
<organism evidence="2 3">
    <name type="scientific">Clavelina lepadiformis</name>
    <name type="common">Light-bulb sea squirt</name>
    <name type="synonym">Ascidia lepadiformis</name>
    <dbReference type="NCBI Taxonomy" id="159417"/>
    <lineage>
        <taxon>Eukaryota</taxon>
        <taxon>Metazoa</taxon>
        <taxon>Chordata</taxon>
        <taxon>Tunicata</taxon>
        <taxon>Ascidiacea</taxon>
        <taxon>Aplousobranchia</taxon>
        <taxon>Clavelinidae</taxon>
        <taxon>Clavelina</taxon>
    </lineage>
</organism>
<name>A0ABP0GK15_CLALP</name>
<accession>A0ABP0GK15</accession>
<gene>
    <name evidence="2" type="ORF">CVLEPA_LOCUS24838</name>
</gene>
<dbReference type="EMBL" id="CAWYQH010000130">
    <property type="protein sequence ID" value="CAK8692090.1"/>
    <property type="molecule type" value="Genomic_DNA"/>
</dbReference>
<proteinExistence type="predicted"/>
<evidence type="ECO:0000313" key="3">
    <source>
        <dbReference type="Proteomes" id="UP001642483"/>
    </source>
</evidence>
<sequence length="497" mass="55591">MTQENASVVQCTPKIKPKIPQKPAHLVCGDAVVNKNDKIMHPPLKTVDEKSKNDRKVSPDRNGCTYTTMSSAINNNVNHKEDFDRKSVTPQYNVTSNSIHPTEIQLETCRNSVYNDGYVEINFPRVEPGTVIRSDGKTGEFRAVASQDPQYEVCRCSRNKIAQRSVSEGGVKSKLIKHYPRDDSESAIKAQHSLKSNSVDSLFPSKCTRGQVDENGYEIPLPFRKPTYLSFDSDLGISSADETADAATPSEKPVVVSKLKKKRRLARYKRQAQPQTAALADSLSKSFILSFSGNQANVSESNLENTATSKPFAKPIDSFLSNRLRAVQSDSKLSRYFVSECSSSATSTNLTDSTSEDEWSFSSDEYSSGEECYYQQIDPPKLCENVLDHDYEDIEEWLVWSKSSKQVSRKKSVKNVMASVVSSRKRDKLTKTGETNKSPTDLGRSPKLQRHNMHDMRSKRVEECTWATVSTPGILKLHDFKDFGKDKTTSVEVTAAY</sequence>
<keyword evidence="3" id="KW-1185">Reference proteome</keyword>
<comment type="caution">
    <text evidence="2">The sequence shown here is derived from an EMBL/GenBank/DDBJ whole genome shotgun (WGS) entry which is preliminary data.</text>
</comment>
<evidence type="ECO:0000313" key="2">
    <source>
        <dbReference type="EMBL" id="CAK8692090.1"/>
    </source>
</evidence>
<protein>
    <submittedName>
        <fullName evidence="2">Uncharacterized protein</fullName>
    </submittedName>
</protein>
<feature type="compositionally biased region" description="Basic and acidic residues" evidence="1">
    <location>
        <begin position="43"/>
        <end position="59"/>
    </location>
</feature>